<dbReference type="AlphaFoldDB" id="C8W500"/>
<protein>
    <submittedName>
        <fullName evidence="1">Uncharacterized protein</fullName>
    </submittedName>
</protein>
<dbReference type="SUPFAM" id="SSF81901">
    <property type="entry name" value="HCP-like"/>
    <property type="match status" value="1"/>
</dbReference>
<dbReference type="EMBL" id="CP001720">
    <property type="protein sequence ID" value="ACV61352.1"/>
    <property type="molecule type" value="Genomic_DNA"/>
</dbReference>
<evidence type="ECO:0000313" key="2">
    <source>
        <dbReference type="Proteomes" id="UP000002217"/>
    </source>
</evidence>
<dbReference type="KEGG" id="dae:Dtox_0413"/>
<dbReference type="Proteomes" id="UP000002217">
    <property type="component" value="Chromosome"/>
</dbReference>
<gene>
    <name evidence="1" type="ordered locus">Dtox_0413</name>
</gene>
<proteinExistence type="predicted"/>
<name>C8W500_DESAS</name>
<dbReference type="HOGENOM" id="CLU_617714_0_0_9"/>
<sequence length="452" mass="53755">MSNFSIKGQLESLNSDELIKLVIYLIQREQQSRLHVLEWLEQNSNIPQKPVSSGKNIKSQSIHDELLFEYWNNAQCIISDFNSYGGGPEEEEEEAYEWLEKISNLISEDKITSGAKQKFIDEAFVEYDAGNSGFDDGLMDLFFEICKEKEEWEYLVKKLNHKSSDWRKKLVMSIYRNHLNDDSKYLDERLKNLHFGMDYWDLAQYYIGKQKKDLALETAQNGIEKGEGRLTELYDYLIEYYSNIQDDSALEMIAKTSMQRKNEAKYVLDKLFAYYKNRDYEKAKEKLLLSYEDTGYKKYFEEYKRMKSFLTESDWEKIEPMIIKESKNKNIYDYMNICLDKGMKETVINILISPPKNQWGYLVSSDFDSFAERLEKDYPKEILDYFNKRAYSRILNGNRKTYKEAVRYLGKVKEICLKQLKDADKWTQTFNNLKLEFKNRPAFIDELKKSKI</sequence>
<dbReference type="OrthoDB" id="9760715at2"/>
<evidence type="ECO:0000313" key="1">
    <source>
        <dbReference type="EMBL" id="ACV61352.1"/>
    </source>
</evidence>
<reference evidence="1 2" key="1">
    <citation type="journal article" date="2009" name="Stand. Genomic Sci.">
        <title>Complete genome sequence of Desulfotomaculum acetoxidans type strain (5575).</title>
        <authorList>
            <person name="Spring S."/>
            <person name="Lapidus A."/>
            <person name="Schroder M."/>
            <person name="Gleim D."/>
            <person name="Sims D."/>
            <person name="Meincke L."/>
            <person name="Glavina Del Rio T."/>
            <person name="Tice H."/>
            <person name="Copeland A."/>
            <person name="Cheng J.F."/>
            <person name="Lucas S."/>
            <person name="Chen F."/>
            <person name="Nolan M."/>
            <person name="Bruce D."/>
            <person name="Goodwin L."/>
            <person name="Pitluck S."/>
            <person name="Ivanova N."/>
            <person name="Mavromatis K."/>
            <person name="Mikhailova N."/>
            <person name="Pati A."/>
            <person name="Chen A."/>
            <person name="Palaniappan K."/>
            <person name="Land M."/>
            <person name="Hauser L."/>
            <person name="Chang Y.J."/>
            <person name="Jeffries C.D."/>
            <person name="Chain P."/>
            <person name="Saunders E."/>
            <person name="Brettin T."/>
            <person name="Detter J.C."/>
            <person name="Goker M."/>
            <person name="Bristow J."/>
            <person name="Eisen J.A."/>
            <person name="Markowitz V."/>
            <person name="Hugenholtz P."/>
            <person name="Kyrpides N.C."/>
            <person name="Klenk H.P."/>
            <person name="Han C."/>
        </authorList>
    </citation>
    <scope>NUCLEOTIDE SEQUENCE [LARGE SCALE GENOMIC DNA]</scope>
    <source>
        <strain evidence="2">ATCC 49208 / DSM 771 / VKM B-1644</strain>
    </source>
</reference>
<organism evidence="1 2">
    <name type="scientific">Desulfofarcimen acetoxidans (strain ATCC 49208 / DSM 771 / KCTC 5769 / VKM B-1644 / 5575)</name>
    <name type="common">Desulfotomaculum acetoxidans</name>
    <dbReference type="NCBI Taxonomy" id="485916"/>
    <lineage>
        <taxon>Bacteria</taxon>
        <taxon>Bacillati</taxon>
        <taxon>Bacillota</taxon>
        <taxon>Clostridia</taxon>
        <taxon>Eubacteriales</taxon>
        <taxon>Peptococcaceae</taxon>
        <taxon>Desulfofarcimen</taxon>
    </lineage>
</organism>
<keyword evidence="2" id="KW-1185">Reference proteome</keyword>
<dbReference type="RefSeq" id="WP_015756073.1">
    <property type="nucleotide sequence ID" value="NC_013216.1"/>
</dbReference>
<dbReference type="eggNOG" id="ENOG503324S">
    <property type="taxonomic scope" value="Bacteria"/>
</dbReference>
<accession>C8W500</accession>